<accession>A0A6P5F2C2</accession>
<gene>
    <name evidence="3" type="primary">LOC109709723</name>
</gene>
<organism evidence="2 3">
    <name type="scientific">Ananas comosus</name>
    <name type="common">Pineapple</name>
    <name type="synonym">Ananas ananas</name>
    <dbReference type="NCBI Taxonomy" id="4615"/>
    <lineage>
        <taxon>Eukaryota</taxon>
        <taxon>Viridiplantae</taxon>
        <taxon>Streptophyta</taxon>
        <taxon>Embryophyta</taxon>
        <taxon>Tracheophyta</taxon>
        <taxon>Spermatophyta</taxon>
        <taxon>Magnoliopsida</taxon>
        <taxon>Liliopsida</taxon>
        <taxon>Poales</taxon>
        <taxon>Bromeliaceae</taxon>
        <taxon>Bromelioideae</taxon>
        <taxon>Ananas</taxon>
    </lineage>
</organism>
<feature type="compositionally biased region" description="Pro residues" evidence="1">
    <location>
        <begin position="65"/>
        <end position="79"/>
    </location>
</feature>
<name>A0A6P5F2C2_ANACO</name>
<evidence type="ECO:0000256" key="1">
    <source>
        <dbReference type="SAM" id="MobiDB-lite"/>
    </source>
</evidence>
<feature type="compositionally biased region" description="Basic residues" evidence="1">
    <location>
        <begin position="11"/>
        <end position="21"/>
    </location>
</feature>
<dbReference type="Proteomes" id="UP000515123">
    <property type="component" value="Linkage group 4"/>
</dbReference>
<protein>
    <submittedName>
        <fullName evidence="3">Verprolin</fullName>
    </submittedName>
</protein>
<evidence type="ECO:0000313" key="2">
    <source>
        <dbReference type="Proteomes" id="UP000515123"/>
    </source>
</evidence>
<dbReference type="GeneID" id="109709723"/>
<dbReference type="GO" id="GO:0009941">
    <property type="term" value="C:chloroplast envelope"/>
    <property type="evidence" value="ECO:0007669"/>
    <property type="project" value="TreeGrafter"/>
</dbReference>
<proteinExistence type="predicted"/>
<dbReference type="PANTHER" id="PTHR36737">
    <property type="entry name" value="EXPRESSED PROTEIN"/>
    <property type="match status" value="1"/>
</dbReference>
<evidence type="ECO:0000313" key="3">
    <source>
        <dbReference type="RefSeq" id="XP_020087643.1"/>
    </source>
</evidence>
<dbReference type="PANTHER" id="PTHR36737:SF1">
    <property type="entry name" value="EXPRESSED PROTEIN"/>
    <property type="match status" value="1"/>
</dbReference>
<feature type="region of interest" description="Disordered" evidence="1">
    <location>
        <begin position="1"/>
        <end position="85"/>
    </location>
</feature>
<reference evidence="3" key="2">
    <citation type="submission" date="2025-08" db="UniProtKB">
        <authorList>
            <consortium name="RefSeq"/>
        </authorList>
    </citation>
    <scope>IDENTIFICATION</scope>
</reference>
<sequence>MIDISVISYPRKSKKKNHHPQNHNTSIHVDARESKTQALKTKPNPAPPKPSLIAKSNVRTRTQTQPPPPTLYPEIPTPTPTTTMSTATAASAAASSKRALLADDVPWRVAPGGGKKPVPRIHHGPLLRVPQNPSTSHALAVMRHPNPVGEGFAMEAKLEAAGPDCVVPGQITPVKLLGLKVWPIDVNFNFLEPVGRELRSIGKFMDSAINLMNASFQDR</sequence>
<dbReference type="RefSeq" id="XP_020087643.1">
    <property type="nucleotide sequence ID" value="XM_020232054.1"/>
</dbReference>
<dbReference type="OrthoDB" id="2012141at2759"/>
<dbReference type="AlphaFoldDB" id="A0A6P5F2C2"/>
<reference evidence="2" key="1">
    <citation type="journal article" date="2015" name="Nat. Genet.">
        <title>The pineapple genome and the evolution of CAM photosynthesis.</title>
        <authorList>
            <person name="Ming R."/>
            <person name="VanBuren R."/>
            <person name="Wai C.M."/>
            <person name="Tang H."/>
            <person name="Schatz M.C."/>
            <person name="Bowers J.E."/>
            <person name="Lyons E."/>
            <person name="Wang M.L."/>
            <person name="Chen J."/>
            <person name="Biggers E."/>
            <person name="Zhang J."/>
            <person name="Huang L."/>
            <person name="Zhang L."/>
            <person name="Miao W."/>
            <person name="Zhang J."/>
            <person name="Ye Z."/>
            <person name="Miao C."/>
            <person name="Lin Z."/>
            <person name="Wang H."/>
            <person name="Zhou H."/>
            <person name="Yim W.C."/>
            <person name="Priest H.D."/>
            <person name="Zheng C."/>
            <person name="Woodhouse M."/>
            <person name="Edger P.P."/>
            <person name="Guyot R."/>
            <person name="Guo H.B."/>
            <person name="Guo H."/>
            <person name="Zheng G."/>
            <person name="Singh R."/>
            <person name="Sharma A."/>
            <person name="Min X."/>
            <person name="Zheng Y."/>
            <person name="Lee H."/>
            <person name="Gurtowski J."/>
            <person name="Sedlazeck F.J."/>
            <person name="Harkess A."/>
            <person name="McKain M.R."/>
            <person name="Liao Z."/>
            <person name="Fang J."/>
            <person name="Liu J."/>
            <person name="Zhang X."/>
            <person name="Zhang Q."/>
            <person name="Hu W."/>
            <person name="Qin Y."/>
            <person name="Wang K."/>
            <person name="Chen L.Y."/>
            <person name="Shirley N."/>
            <person name="Lin Y.R."/>
            <person name="Liu L.Y."/>
            <person name="Hernandez A.G."/>
            <person name="Wright C.L."/>
            <person name="Bulone V."/>
            <person name="Tuskan G.A."/>
            <person name="Heath K."/>
            <person name="Zee F."/>
            <person name="Moore P.H."/>
            <person name="Sunkar R."/>
            <person name="Leebens-Mack J.H."/>
            <person name="Mockler T."/>
            <person name="Bennetzen J.L."/>
            <person name="Freeling M."/>
            <person name="Sankoff D."/>
            <person name="Paterson A.H."/>
            <person name="Zhu X."/>
            <person name="Yang X."/>
            <person name="Smith J.A."/>
            <person name="Cushman J.C."/>
            <person name="Paull R.E."/>
            <person name="Yu Q."/>
        </authorList>
    </citation>
    <scope>NUCLEOTIDE SEQUENCE [LARGE SCALE GENOMIC DNA]</scope>
    <source>
        <strain evidence="2">cv. F153</strain>
    </source>
</reference>
<keyword evidence="2" id="KW-1185">Reference proteome</keyword>